<comment type="caution">
    <text evidence="2">The sequence shown here is derived from an EMBL/GenBank/DDBJ whole genome shotgun (WGS) entry which is preliminary data.</text>
</comment>
<dbReference type="AlphaFoldDB" id="A0AAJ0DA23"/>
<accession>A0AAJ0DA23</accession>
<sequence>MSDSGEEMPISPLDLDEGLSENDKQALRIIAEIGESDAANSSTPENSEIEDSDDEPDDLGILIIAAEGPQQIIKLAVHLARNYEEVIPRSVGNDTYIQPIDIDYSKHGYAREVVPIGSDILDNGNYMTTDGMIVNPQMRERVRLLDQRYREIMTYQDQYQNDALTLGEMEATLSGRDRTRSRA</sequence>
<dbReference type="Proteomes" id="UP001271007">
    <property type="component" value="Unassembled WGS sequence"/>
</dbReference>
<proteinExistence type="predicted"/>
<reference evidence="2" key="1">
    <citation type="submission" date="2023-04" db="EMBL/GenBank/DDBJ databases">
        <title>Black Yeasts Isolated from many extreme environments.</title>
        <authorList>
            <person name="Coleine C."/>
            <person name="Stajich J.E."/>
            <person name="Selbmann L."/>
        </authorList>
    </citation>
    <scope>NUCLEOTIDE SEQUENCE</scope>
    <source>
        <strain evidence="2">CCFEE 5312</strain>
    </source>
</reference>
<evidence type="ECO:0000313" key="3">
    <source>
        <dbReference type="Proteomes" id="UP001271007"/>
    </source>
</evidence>
<keyword evidence="3" id="KW-1185">Reference proteome</keyword>
<evidence type="ECO:0000256" key="1">
    <source>
        <dbReference type="SAM" id="MobiDB-lite"/>
    </source>
</evidence>
<organism evidence="2 3">
    <name type="scientific">Extremus antarcticus</name>
    <dbReference type="NCBI Taxonomy" id="702011"/>
    <lineage>
        <taxon>Eukaryota</taxon>
        <taxon>Fungi</taxon>
        <taxon>Dikarya</taxon>
        <taxon>Ascomycota</taxon>
        <taxon>Pezizomycotina</taxon>
        <taxon>Dothideomycetes</taxon>
        <taxon>Dothideomycetidae</taxon>
        <taxon>Mycosphaerellales</taxon>
        <taxon>Extremaceae</taxon>
        <taxon>Extremus</taxon>
    </lineage>
</organism>
<name>A0AAJ0DA23_9PEZI</name>
<gene>
    <name evidence="2" type="ORF">LTR09_012431</name>
</gene>
<evidence type="ECO:0000313" key="2">
    <source>
        <dbReference type="EMBL" id="KAK3046049.1"/>
    </source>
</evidence>
<dbReference type="EMBL" id="JAWDJX010000119">
    <property type="protein sequence ID" value="KAK3046049.1"/>
    <property type="molecule type" value="Genomic_DNA"/>
</dbReference>
<feature type="region of interest" description="Disordered" evidence="1">
    <location>
        <begin position="1"/>
        <end position="55"/>
    </location>
</feature>
<protein>
    <submittedName>
        <fullName evidence="2">Uncharacterized protein</fullName>
    </submittedName>
</protein>